<dbReference type="Gene3D" id="3.30.43.10">
    <property type="entry name" value="Uridine Diphospho-n-acetylenolpyruvylglucosamine Reductase, domain 2"/>
    <property type="match status" value="1"/>
</dbReference>
<dbReference type="PATRIC" id="fig|453.4.peg.910"/>
<dbReference type="EMBL" id="UASS01000037">
    <property type="protein sequence ID" value="SPX62268.1"/>
    <property type="molecule type" value="Genomic_DNA"/>
</dbReference>
<dbReference type="Proteomes" id="UP000054698">
    <property type="component" value="Unassembled WGS sequence"/>
</dbReference>
<dbReference type="InterPro" id="IPR036318">
    <property type="entry name" value="FAD-bd_PCMH-like_sf"/>
</dbReference>
<dbReference type="Gene3D" id="3.30.465.10">
    <property type="match status" value="1"/>
</dbReference>
<organism evidence="3 5">
    <name type="scientific">Legionella feeleii</name>
    <dbReference type="NCBI Taxonomy" id="453"/>
    <lineage>
        <taxon>Bacteria</taxon>
        <taxon>Pseudomonadati</taxon>
        <taxon>Pseudomonadota</taxon>
        <taxon>Gammaproteobacteria</taxon>
        <taxon>Legionellales</taxon>
        <taxon>Legionellaceae</taxon>
        <taxon>Legionella</taxon>
    </lineage>
</organism>
<evidence type="ECO:0000313" key="5">
    <source>
        <dbReference type="Proteomes" id="UP000054698"/>
    </source>
</evidence>
<keyword evidence="1" id="KW-0285">Flavoprotein</keyword>
<reference evidence="4 6" key="2">
    <citation type="submission" date="2018-06" db="EMBL/GenBank/DDBJ databases">
        <authorList>
            <consortium name="Pathogen Informatics"/>
            <person name="Doyle S."/>
        </authorList>
    </citation>
    <scope>NUCLEOTIDE SEQUENCE [LARGE SCALE GENOMIC DNA]</scope>
    <source>
        <strain evidence="4 6">NCTC12022</strain>
    </source>
</reference>
<reference evidence="3 5" key="1">
    <citation type="submission" date="2015-11" db="EMBL/GenBank/DDBJ databases">
        <title>Genomic analysis of 38 Legionella species identifies large and diverse effector repertoires.</title>
        <authorList>
            <person name="Burstein D."/>
            <person name="Amaro F."/>
            <person name="Zusman T."/>
            <person name="Lifshitz Z."/>
            <person name="Cohen O."/>
            <person name="Gilbert J.A."/>
            <person name="Pupko T."/>
            <person name="Shuman H.A."/>
            <person name="Segal G."/>
        </authorList>
    </citation>
    <scope>NUCLEOTIDE SEQUENCE [LARGE SCALE GENOMIC DNA]</scope>
    <source>
        <strain evidence="3 5">WO-44C</strain>
    </source>
</reference>
<evidence type="ECO:0000259" key="2">
    <source>
        <dbReference type="PROSITE" id="PS51387"/>
    </source>
</evidence>
<evidence type="ECO:0000313" key="6">
    <source>
        <dbReference type="Proteomes" id="UP000251942"/>
    </source>
</evidence>
<dbReference type="PROSITE" id="PS51387">
    <property type="entry name" value="FAD_PCMH"/>
    <property type="match status" value="1"/>
</dbReference>
<dbReference type="AlphaFoldDB" id="A0A0W0U3E7"/>
<keyword evidence="1" id="KW-0274">FAD</keyword>
<evidence type="ECO:0000313" key="4">
    <source>
        <dbReference type="EMBL" id="SPX62268.1"/>
    </source>
</evidence>
<evidence type="ECO:0000313" key="3">
    <source>
        <dbReference type="EMBL" id="KTD02091.1"/>
    </source>
</evidence>
<dbReference type="OrthoDB" id="143770at2"/>
<dbReference type="InterPro" id="IPR016166">
    <property type="entry name" value="FAD-bd_PCMH"/>
</dbReference>
<keyword evidence="5" id="KW-1185">Reference proteome</keyword>
<dbReference type="PANTHER" id="PTHR43762">
    <property type="entry name" value="L-GULONOLACTONE OXIDASE"/>
    <property type="match status" value="1"/>
</dbReference>
<dbReference type="GO" id="GO:0016899">
    <property type="term" value="F:oxidoreductase activity, acting on the CH-OH group of donors, oxygen as acceptor"/>
    <property type="evidence" value="ECO:0007669"/>
    <property type="project" value="InterPro"/>
</dbReference>
<dbReference type="InterPro" id="IPR006094">
    <property type="entry name" value="Oxid_FAD_bind_N"/>
</dbReference>
<sequence length="427" mass="48178">MLSKNKRLSNFSHAIQTTSDCFRPDNEQQIQSLLTARDNLLARGNGSSYGDCCLNNDGGIVDTRRLNHFLSFDELSGELVCQGGVTFAELFLVHPHYIPPVIPGTLRATVAGGIANDVHGKNNPHAGSFGQHLNWLDLQLGKQSLRCSPAENSDLFYATIAGLGLTGIITRVALQMLKKSPFVAVETEKYSEFETLLQRMQQGGCQYDYQVAWLDLLNEPHAVLSLANHTELEAPESLSHFSIPKLPVRLVNRWVMKHFNRYYFKSKKTNRQILSLRQFNNPLDSIQHWNRLYGNQGLLQFQAIFDSNTAHNTLNQLLAIIHTSQATPTLAVLKYLTQAGSGLLSFVRPGFTLAIDFINNQAAQEVIRNLNEFITKIQGKIYLAKDMFLTPQQFQQQYPNHEQFKKLLIHYKSVMHSDLSHRLGLTS</sequence>
<evidence type="ECO:0000256" key="1">
    <source>
        <dbReference type="ARBA" id="ARBA00022827"/>
    </source>
</evidence>
<dbReference type="STRING" id="453.Lfee_0842"/>
<dbReference type="Pfam" id="PF01565">
    <property type="entry name" value="FAD_binding_4"/>
    <property type="match status" value="1"/>
</dbReference>
<proteinExistence type="predicted"/>
<dbReference type="EC" id="1.-.-.-" evidence="4"/>
<dbReference type="PANTHER" id="PTHR43762:SF1">
    <property type="entry name" value="D-ARABINONO-1,4-LACTONE OXIDASE"/>
    <property type="match status" value="1"/>
</dbReference>
<dbReference type="SUPFAM" id="SSF56176">
    <property type="entry name" value="FAD-binding/transporter-associated domain-like"/>
    <property type="match status" value="1"/>
</dbReference>
<dbReference type="EMBL" id="LNYB01000025">
    <property type="protein sequence ID" value="KTD02091.1"/>
    <property type="molecule type" value="Genomic_DNA"/>
</dbReference>
<dbReference type="InterPro" id="IPR010031">
    <property type="entry name" value="FAD_lactone_oxidase-like"/>
</dbReference>
<dbReference type="Proteomes" id="UP000251942">
    <property type="component" value="Unassembled WGS sequence"/>
</dbReference>
<dbReference type="RefSeq" id="WP_058444203.1">
    <property type="nucleotide sequence ID" value="NZ_CAAAHT010000044.1"/>
</dbReference>
<name>A0A0W0U3E7_9GAMM</name>
<accession>A0A0W0U3E7</accession>
<dbReference type="InterPro" id="IPR016170">
    <property type="entry name" value="Cytok_DH_C_sf"/>
</dbReference>
<keyword evidence="4" id="KW-0560">Oxidoreductase</keyword>
<dbReference type="GO" id="GO:0071949">
    <property type="term" value="F:FAD binding"/>
    <property type="evidence" value="ECO:0007669"/>
    <property type="project" value="InterPro"/>
</dbReference>
<dbReference type="Gene3D" id="3.40.462.10">
    <property type="entry name" value="FAD-linked oxidases, C-terminal domain"/>
    <property type="match status" value="1"/>
</dbReference>
<dbReference type="InterPro" id="IPR016167">
    <property type="entry name" value="FAD-bd_PCMH_sub1"/>
</dbReference>
<dbReference type="InterPro" id="IPR016169">
    <property type="entry name" value="FAD-bd_PCMH_sub2"/>
</dbReference>
<gene>
    <name evidence="4" type="primary">dprE1_1</name>
    <name evidence="3" type="ORF">Lfee_0842</name>
    <name evidence="4" type="ORF">NCTC12022_03026</name>
</gene>
<protein>
    <submittedName>
        <fullName evidence="4">Oxidoreductase (L-gululonolactone oxidase)</fullName>
        <ecNumber evidence="4">1.-.-.-</ecNumber>
    </submittedName>
</protein>
<feature type="domain" description="FAD-binding PCMH-type" evidence="2">
    <location>
        <begin position="14"/>
        <end position="179"/>
    </location>
</feature>